<organism evidence="1 2">
    <name type="scientific">Heterorhabditis bacteriophora</name>
    <name type="common">Entomopathogenic nematode worm</name>
    <dbReference type="NCBI Taxonomy" id="37862"/>
    <lineage>
        <taxon>Eukaryota</taxon>
        <taxon>Metazoa</taxon>
        <taxon>Ecdysozoa</taxon>
        <taxon>Nematoda</taxon>
        <taxon>Chromadorea</taxon>
        <taxon>Rhabditida</taxon>
        <taxon>Rhabditina</taxon>
        <taxon>Rhabditomorpha</taxon>
        <taxon>Strongyloidea</taxon>
        <taxon>Heterorhabditidae</taxon>
        <taxon>Heterorhabditis</taxon>
    </lineage>
</organism>
<dbReference type="Proteomes" id="UP000095283">
    <property type="component" value="Unplaced"/>
</dbReference>
<sequence>MSKGKNITPNQRAMIKNWRARAISNRNGSGPLHIVKCIMDSTSYARILEDNFLPYY</sequence>
<proteinExistence type="predicted"/>
<keyword evidence="1" id="KW-1185">Reference proteome</keyword>
<evidence type="ECO:0000313" key="1">
    <source>
        <dbReference type="Proteomes" id="UP000095283"/>
    </source>
</evidence>
<accession>A0A1I7XLB2</accession>
<evidence type="ECO:0000313" key="2">
    <source>
        <dbReference type="WBParaSite" id="Hba_18093"/>
    </source>
</evidence>
<protein>
    <submittedName>
        <fullName evidence="2">HNH endonuclease</fullName>
    </submittedName>
</protein>
<dbReference type="AlphaFoldDB" id="A0A1I7XLB2"/>
<name>A0A1I7XLB2_HETBA</name>
<reference evidence="2" key="1">
    <citation type="submission" date="2016-11" db="UniProtKB">
        <authorList>
            <consortium name="WormBaseParasite"/>
        </authorList>
    </citation>
    <scope>IDENTIFICATION</scope>
</reference>
<dbReference type="WBParaSite" id="Hba_18093">
    <property type="protein sequence ID" value="Hba_18093"/>
    <property type="gene ID" value="Hba_18093"/>
</dbReference>